<accession>A0A9W7W605</accession>
<evidence type="ECO:0000313" key="3">
    <source>
        <dbReference type="Proteomes" id="UP001138500"/>
    </source>
</evidence>
<dbReference type="Proteomes" id="UP001138500">
    <property type="component" value="Unassembled WGS sequence"/>
</dbReference>
<proteinExistence type="predicted"/>
<feature type="region of interest" description="Disordered" evidence="1">
    <location>
        <begin position="1"/>
        <end position="87"/>
    </location>
</feature>
<feature type="compositionally biased region" description="Low complexity" evidence="1">
    <location>
        <begin position="10"/>
        <end position="23"/>
    </location>
</feature>
<feature type="compositionally biased region" description="Acidic residues" evidence="1">
    <location>
        <begin position="31"/>
        <end position="41"/>
    </location>
</feature>
<dbReference type="AlphaFoldDB" id="A0A9W7W605"/>
<comment type="caution">
    <text evidence="2">The sequence shown here is derived from an EMBL/GenBank/DDBJ whole genome shotgun (WGS) entry which is preliminary data.</text>
</comment>
<evidence type="ECO:0000256" key="1">
    <source>
        <dbReference type="SAM" id="MobiDB-lite"/>
    </source>
</evidence>
<reference evidence="2 3" key="2">
    <citation type="journal article" date="2021" name="Curr. Genet.">
        <title>Genetic response to nitrogen starvation in the aggressive Eucalyptus foliar pathogen Teratosphaeria destructans.</title>
        <authorList>
            <person name="Havenga M."/>
            <person name="Wingfield B.D."/>
            <person name="Wingfield M.J."/>
            <person name="Dreyer L.L."/>
            <person name="Roets F."/>
            <person name="Aylward J."/>
        </authorList>
    </citation>
    <scope>NUCLEOTIDE SEQUENCE [LARGE SCALE GENOMIC DNA]</scope>
    <source>
        <strain evidence="2">CMW44962</strain>
    </source>
</reference>
<dbReference type="EMBL" id="RIBY02000435">
    <property type="protein sequence ID" value="KAH9842273.1"/>
    <property type="molecule type" value="Genomic_DNA"/>
</dbReference>
<reference evidence="2 3" key="1">
    <citation type="journal article" date="2018" name="IMA Fungus">
        <title>IMA Genome-F 10: Nine draft genome sequences of Claviceps purpurea s.lat., including C. arundinis, C. humidiphila, and C. cf. spartinae, pseudomolecules for the pitch canker pathogen Fusarium circinatum, draft genome of Davidsoniella eucalypti, Grosmannia galeiformis, Quambalaria eucalypti, and Teratosphaeria destructans.</title>
        <authorList>
            <person name="Wingfield B.D."/>
            <person name="Liu M."/>
            <person name="Nguyen H.D."/>
            <person name="Lane F.A."/>
            <person name="Morgan S.W."/>
            <person name="De Vos L."/>
            <person name="Wilken P.M."/>
            <person name="Duong T.A."/>
            <person name="Aylward J."/>
            <person name="Coetzee M.P."/>
            <person name="Dadej K."/>
            <person name="De Beer Z.W."/>
            <person name="Findlay W."/>
            <person name="Havenga M."/>
            <person name="Kolarik M."/>
            <person name="Menzies J.G."/>
            <person name="Naidoo K."/>
            <person name="Pochopski O."/>
            <person name="Shoukouhi P."/>
            <person name="Santana Q.C."/>
            <person name="Seifert K.A."/>
            <person name="Soal N."/>
            <person name="Steenkamp E.T."/>
            <person name="Tatham C.T."/>
            <person name="van der Nest M.A."/>
            <person name="Wingfield M.J."/>
        </authorList>
    </citation>
    <scope>NUCLEOTIDE SEQUENCE [LARGE SCALE GENOMIC DNA]</scope>
    <source>
        <strain evidence="2">CMW44962</strain>
    </source>
</reference>
<evidence type="ECO:0000313" key="2">
    <source>
        <dbReference type="EMBL" id="KAH9842273.1"/>
    </source>
</evidence>
<dbReference type="OrthoDB" id="10462294at2759"/>
<feature type="compositionally biased region" description="Polar residues" evidence="1">
    <location>
        <begin position="42"/>
        <end position="54"/>
    </location>
</feature>
<protein>
    <submittedName>
        <fullName evidence="2">Uncharacterized protein</fullName>
    </submittedName>
</protein>
<organism evidence="2 3">
    <name type="scientific">Teratosphaeria destructans</name>
    <dbReference type="NCBI Taxonomy" id="418781"/>
    <lineage>
        <taxon>Eukaryota</taxon>
        <taxon>Fungi</taxon>
        <taxon>Dikarya</taxon>
        <taxon>Ascomycota</taxon>
        <taxon>Pezizomycotina</taxon>
        <taxon>Dothideomycetes</taxon>
        <taxon>Dothideomycetidae</taxon>
        <taxon>Mycosphaerellales</taxon>
        <taxon>Teratosphaeriaceae</taxon>
        <taxon>Teratosphaeria</taxon>
    </lineage>
</organism>
<name>A0A9W7W605_9PEZI</name>
<feature type="region of interest" description="Disordered" evidence="1">
    <location>
        <begin position="129"/>
        <end position="192"/>
    </location>
</feature>
<sequence length="192" mass="20553">MSFLPPLDFSQSPSKSSTTKYSPGLPPEPAINDDDADDDSSFETISTISYSPRPSNDGEHAKLSASVHRLGHADSALGQLGEDADEDENVEVESVSSGTSGPCVEMASVVSARNTVGGRRKLVKKGSITATRGGGDMRSFRVSSNPPCKLPPRPRKLIRWQLSARSTPQRSYARIKEASPSPPWKTTSKPPS</sequence>
<keyword evidence="3" id="KW-1185">Reference proteome</keyword>
<gene>
    <name evidence="2" type="ORF">Tdes44962_MAKER07650</name>
</gene>